<name>A0ABS6JLT0_9BACI</name>
<keyword evidence="1" id="KW-0472">Membrane</keyword>
<feature type="transmembrane region" description="Helical" evidence="1">
    <location>
        <begin position="189"/>
        <end position="210"/>
    </location>
</feature>
<keyword evidence="3" id="KW-1185">Reference proteome</keyword>
<keyword evidence="2" id="KW-0966">Cell projection</keyword>
<dbReference type="PIRSF" id="PIRSF005419">
    <property type="entry name" value="FlhA"/>
    <property type="match status" value="1"/>
</dbReference>
<dbReference type="EMBL" id="JAHQCS010000178">
    <property type="protein sequence ID" value="MBU9714536.1"/>
    <property type="molecule type" value="Genomic_DNA"/>
</dbReference>
<dbReference type="InterPro" id="IPR025505">
    <property type="entry name" value="FHIPEP_CS"/>
</dbReference>
<dbReference type="Proteomes" id="UP000784880">
    <property type="component" value="Unassembled WGS sequence"/>
</dbReference>
<feature type="transmembrane region" description="Helical" evidence="1">
    <location>
        <begin position="55"/>
        <end position="74"/>
    </location>
</feature>
<feature type="transmembrane region" description="Helical" evidence="1">
    <location>
        <begin position="30"/>
        <end position="48"/>
    </location>
</feature>
<keyword evidence="1" id="KW-0812">Transmembrane</keyword>
<organism evidence="2 3">
    <name type="scientific">Evansella tamaricis</name>
    <dbReference type="NCBI Taxonomy" id="2069301"/>
    <lineage>
        <taxon>Bacteria</taxon>
        <taxon>Bacillati</taxon>
        <taxon>Bacillota</taxon>
        <taxon>Bacilli</taxon>
        <taxon>Bacillales</taxon>
        <taxon>Bacillaceae</taxon>
        <taxon>Evansella</taxon>
    </lineage>
</organism>
<gene>
    <name evidence="1 2" type="primary">flhA</name>
    <name evidence="2" type="ORF">KS419_22595</name>
</gene>
<dbReference type="Pfam" id="PF00771">
    <property type="entry name" value="FHIPEP"/>
    <property type="match status" value="1"/>
</dbReference>
<evidence type="ECO:0000313" key="2">
    <source>
        <dbReference type="EMBL" id="MBU9714536.1"/>
    </source>
</evidence>
<comment type="function">
    <text evidence="1">Required for formation of the rod structure of the flagellar apparatus. Together with FliI and FliH, may constitute the export apparatus of flagellin.</text>
</comment>
<dbReference type="NCBIfam" id="TIGR01398">
    <property type="entry name" value="FlhA"/>
    <property type="match status" value="1"/>
</dbReference>
<evidence type="ECO:0000256" key="1">
    <source>
        <dbReference type="RuleBase" id="RU364093"/>
    </source>
</evidence>
<dbReference type="PANTHER" id="PTHR30161">
    <property type="entry name" value="FLAGELLAR EXPORT PROTEIN, MEMBRANE FLHA SUBUNIT-RELATED"/>
    <property type="match status" value="1"/>
</dbReference>
<feature type="transmembrane region" description="Helical" evidence="1">
    <location>
        <begin position="94"/>
        <end position="120"/>
    </location>
</feature>
<keyword evidence="1" id="KW-0813">Transport</keyword>
<keyword evidence="2" id="KW-0282">Flagellum</keyword>
<feature type="transmembrane region" description="Helical" evidence="1">
    <location>
        <begin position="265"/>
        <end position="285"/>
    </location>
</feature>
<keyword evidence="1" id="KW-1005">Bacterial flagellum biogenesis</keyword>
<protein>
    <recommendedName>
        <fullName evidence="1">Flagellar biosynthesis protein FlhA</fullName>
    </recommendedName>
</protein>
<keyword evidence="1" id="KW-0653">Protein transport</keyword>
<keyword evidence="1" id="KW-1003">Cell membrane</keyword>
<dbReference type="InterPro" id="IPR006301">
    <property type="entry name" value="FlhA"/>
</dbReference>
<feature type="transmembrane region" description="Helical" evidence="1">
    <location>
        <begin position="7"/>
        <end position="24"/>
    </location>
</feature>
<dbReference type="PANTHER" id="PTHR30161:SF1">
    <property type="entry name" value="FLAGELLAR BIOSYNTHESIS PROTEIN FLHA-RELATED"/>
    <property type="match status" value="1"/>
</dbReference>
<comment type="similarity">
    <text evidence="1">Belongs to the FHIPEP (flagella/HR/invasion proteins export pore) family.</text>
</comment>
<dbReference type="RefSeq" id="WP_217069176.1">
    <property type="nucleotide sequence ID" value="NZ_JAHQCS010000178.1"/>
</dbReference>
<feature type="transmembrane region" description="Helical" evidence="1">
    <location>
        <begin position="291"/>
        <end position="308"/>
    </location>
</feature>
<comment type="subcellular location">
    <subcellularLocation>
        <location evidence="1">Cell membrane</location>
        <topology evidence="1">Multi-pass membrane protein</topology>
    </subcellularLocation>
</comment>
<keyword evidence="2" id="KW-0969">Cilium</keyword>
<dbReference type="PROSITE" id="PS00994">
    <property type="entry name" value="FHIPEP"/>
    <property type="match status" value="1"/>
</dbReference>
<keyword evidence="1" id="KW-1133">Transmembrane helix</keyword>
<feature type="transmembrane region" description="Helical" evidence="1">
    <location>
        <begin position="230"/>
        <end position="253"/>
    </location>
</feature>
<comment type="caution">
    <text evidence="2">The sequence shown here is derived from an EMBL/GenBank/DDBJ whole genome shotgun (WGS) entry which is preliminary data.</text>
</comment>
<keyword evidence="1" id="KW-1006">Bacterial flagellum protein export</keyword>
<accession>A0ABS6JLT0</accession>
<proteinExistence type="inferred from homology"/>
<reference evidence="2 3" key="1">
    <citation type="submission" date="2021-06" db="EMBL/GenBank/DDBJ databases">
        <title>Bacillus sp. RD4P76, an endophyte from a halophyte.</title>
        <authorList>
            <person name="Sun J.-Q."/>
        </authorList>
    </citation>
    <scope>NUCLEOTIDE SEQUENCE [LARGE SCALE GENOMIC DNA]</scope>
    <source>
        <strain evidence="2 3">CGMCC 1.15917</strain>
    </source>
</reference>
<evidence type="ECO:0000313" key="3">
    <source>
        <dbReference type="Proteomes" id="UP000784880"/>
    </source>
</evidence>
<sequence length="680" mass="74439">MAVRDFSILLGVILIVIMLIIPLPTGMIDFLIIINISIALLIILVSMNTREPLQFSIFPTLLLLITLFRLGLNVSTTRAILGNQGNAGNVIETFGQFVVGGNALVGFVVFIILIVIQFIVITKGAERVSEVGARFTLDAMPGKQMSIDADLNAGIISDIEARERRKKIEQEADFYGSMDGASKFVKGDAIAGIVIVLINIIFGLVIGMMQEGLAIGEAAGKYTLLTVGDGLVSQIPALLISTATGIVVTRAASEGNLGHDITKQLLAYPKMLYVAGGTIALLGFFTPIDSFVTTIVGGLLVVGGFLLIRNDSKVEDFPDGDGEQEEIENEIKSPESVVSLLQIDPIEFEFGYGLIPLADANQGGDLLDRVVMIRRQLAIEMGMIVPVIRIRDNIQLQPNEYSIKIKGNEVAKGELLLDHFMAMSPGVDDENIVGIETLEPAFGLPAIWISEDLKEQAELAGYTVVDPPSVVSTHLTEVVKRHAHELIGRQETKQLIDHLNETYPTLVEEVTPNPLSTGEIQKVLSHLLKEKVSIRNLPIIFETLADYGQMTKDTDLLTEYVRQSLSRQITKQYVPDGETLYVITVSGTVEKMVADAVQQTEHGSFLNLDPSTMQTIIEHTMGEIDRMQETGQMPIILCSPAVRMYIRHLLERYIPQIPVLSYNELESHIEVQSVGVVNVS</sequence>
<dbReference type="InterPro" id="IPR001712">
    <property type="entry name" value="T3SS_FHIPEP"/>
</dbReference>